<feature type="signal peptide" evidence="1">
    <location>
        <begin position="1"/>
        <end position="19"/>
    </location>
</feature>
<sequence length="94" mass="10824">MRVLALVLPMLIVSSLATAQTPKKHIWLEAEVNHLICWYDDKKYTLGAVIEVNDTRLICTQRYPNQENGPVAWYQLDKKGNIIYPKTKPKITVN</sequence>
<dbReference type="Pfam" id="PF07383">
    <property type="entry name" value="DUF1496"/>
    <property type="match status" value="1"/>
</dbReference>
<proteinExistence type="predicted"/>
<organism evidence="2 3">
    <name type="scientific">Pseudoalteromonas spongiae</name>
    <dbReference type="NCBI Taxonomy" id="298657"/>
    <lineage>
        <taxon>Bacteria</taxon>
        <taxon>Pseudomonadati</taxon>
        <taxon>Pseudomonadota</taxon>
        <taxon>Gammaproteobacteria</taxon>
        <taxon>Alteromonadales</taxon>
        <taxon>Pseudoalteromonadaceae</taxon>
        <taxon>Pseudoalteromonas</taxon>
    </lineage>
</organism>
<name>A0ABU8F0C6_9GAMM</name>
<evidence type="ECO:0000313" key="2">
    <source>
        <dbReference type="EMBL" id="MEI4551908.1"/>
    </source>
</evidence>
<reference evidence="2 3" key="1">
    <citation type="submission" date="2023-12" db="EMBL/GenBank/DDBJ databases">
        <title>Friends and Foes: Symbiotic and Algicidal bacterial influence on Karenia brevis blooms.</title>
        <authorList>
            <person name="Fei C."/>
            <person name="Mohamed A.R."/>
            <person name="Booker A."/>
            <person name="Arshad M."/>
            <person name="Klass S."/>
            <person name="Ahn S."/>
            <person name="Gilbert P.M."/>
            <person name="Heil C.A."/>
            <person name="Martinez J.M."/>
            <person name="Amin S.A."/>
        </authorList>
    </citation>
    <scope>NUCLEOTIDE SEQUENCE [LARGE SCALE GENOMIC DNA]</scope>
    <source>
        <strain evidence="2 3">CE15</strain>
    </source>
</reference>
<accession>A0ABU8F0C6</accession>
<evidence type="ECO:0000313" key="3">
    <source>
        <dbReference type="Proteomes" id="UP001382455"/>
    </source>
</evidence>
<evidence type="ECO:0000256" key="1">
    <source>
        <dbReference type="SAM" id="SignalP"/>
    </source>
</evidence>
<dbReference type="EMBL" id="JBAWKS010000002">
    <property type="protein sequence ID" value="MEI4551908.1"/>
    <property type="molecule type" value="Genomic_DNA"/>
</dbReference>
<dbReference type="RefSeq" id="WP_010559361.1">
    <property type="nucleotide sequence ID" value="NZ_JBAWKS010000002.1"/>
</dbReference>
<dbReference type="InterPro" id="IPR009971">
    <property type="entry name" value="DUF1496"/>
</dbReference>
<dbReference type="Proteomes" id="UP001382455">
    <property type="component" value="Unassembled WGS sequence"/>
</dbReference>
<feature type="chain" id="PRO_5045530758" evidence="1">
    <location>
        <begin position="20"/>
        <end position="94"/>
    </location>
</feature>
<keyword evidence="3" id="KW-1185">Reference proteome</keyword>
<keyword evidence="1" id="KW-0732">Signal</keyword>
<comment type="caution">
    <text evidence="2">The sequence shown here is derived from an EMBL/GenBank/DDBJ whole genome shotgun (WGS) entry which is preliminary data.</text>
</comment>
<protein>
    <submittedName>
        <fullName evidence="2">DUF1496 domain-containing protein</fullName>
    </submittedName>
</protein>
<gene>
    <name evidence="2" type="ORF">WAE96_19685</name>
</gene>